<feature type="transmembrane region" description="Helical" evidence="7">
    <location>
        <begin position="166"/>
        <end position="183"/>
    </location>
</feature>
<dbReference type="GO" id="GO:0016192">
    <property type="term" value="P:vesicle-mediated transport"/>
    <property type="evidence" value="ECO:0007669"/>
    <property type="project" value="UniProtKB-ARBA"/>
</dbReference>
<comment type="similarity">
    <text evidence="3 7">Belongs to the PRA1 family.</text>
</comment>
<evidence type="ECO:0000256" key="2">
    <source>
        <dbReference type="ARBA" id="ARBA00004141"/>
    </source>
</evidence>
<reference evidence="8 9" key="1">
    <citation type="journal article" date="2024" name="Nat. Commun.">
        <title>Phylogenomics reveals the evolutionary origins of lichenization in chlorophyte algae.</title>
        <authorList>
            <person name="Puginier C."/>
            <person name="Libourel C."/>
            <person name="Otte J."/>
            <person name="Skaloud P."/>
            <person name="Haon M."/>
            <person name="Grisel S."/>
            <person name="Petersen M."/>
            <person name="Berrin J.G."/>
            <person name="Delaux P.M."/>
            <person name="Dal Grande F."/>
            <person name="Keller J."/>
        </authorList>
    </citation>
    <scope>NUCLEOTIDE SEQUENCE [LARGE SCALE GENOMIC DNA]</scope>
    <source>
        <strain evidence="8 9">SAG 245.80</strain>
    </source>
</reference>
<comment type="subcellular location">
    <subcellularLocation>
        <location evidence="2 7">Membrane</location>
        <topology evidence="2 7">Multi-pass membrane protein</topology>
    </subcellularLocation>
</comment>
<comment type="caution">
    <text evidence="8">The sequence shown here is derived from an EMBL/GenBank/DDBJ whole genome shotgun (WGS) entry which is preliminary data.</text>
</comment>
<organism evidence="8 9">
    <name type="scientific">Elliptochloris bilobata</name>
    <dbReference type="NCBI Taxonomy" id="381761"/>
    <lineage>
        <taxon>Eukaryota</taxon>
        <taxon>Viridiplantae</taxon>
        <taxon>Chlorophyta</taxon>
        <taxon>core chlorophytes</taxon>
        <taxon>Trebouxiophyceae</taxon>
        <taxon>Trebouxiophyceae incertae sedis</taxon>
        <taxon>Elliptochloris clade</taxon>
        <taxon>Elliptochloris</taxon>
    </lineage>
</organism>
<dbReference type="PANTHER" id="PTHR12859:SF0">
    <property type="entry name" value="PRA1 FAMILY PROTEIN"/>
    <property type="match status" value="1"/>
</dbReference>
<dbReference type="AlphaFoldDB" id="A0AAW1S0A5"/>
<dbReference type="InterPro" id="IPR004895">
    <property type="entry name" value="Prenylated_rab_accept_PRA1"/>
</dbReference>
<gene>
    <name evidence="8" type="ORF">WJX81_001221</name>
</gene>
<evidence type="ECO:0000256" key="5">
    <source>
        <dbReference type="ARBA" id="ARBA00022989"/>
    </source>
</evidence>
<proteinExistence type="inferred from homology"/>
<feature type="transmembrane region" description="Helical" evidence="7">
    <location>
        <begin position="52"/>
        <end position="69"/>
    </location>
</feature>
<evidence type="ECO:0000313" key="8">
    <source>
        <dbReference type="EMBL" id="KAK9839420.1"/>
    </source>
</evidence>
<evidence type="ECO:0000256" key="6">
    <source>
        <dbReference type="ARBA" id="ARBA00023136"/>
    </source>
</evidence>
<evidence type="ECO:0000256" key="7">
    <source>
        <dbReference type="RuleBase" id="RU363107"/>
    </source>
</evidence>
<dbReference type="EMBL" id="JALJOU010000016">
    <property type="protein sequence ID" value="KAK9839420.1"/>
    <property type="molecule type" value="Genomic_DNA"/>
</dbReference>
<keyword evidence="6 7" id="KW-0472">Membrane</keyword>
<keyword evidence="7" id="KW-0813">Transport</keyword>
<keyword evidence="5 7" id="KW-1133">Transmembrane helix</keyword>
<dbReference type="Pfam" id="PF03208">
    <property type="entry name" value="PRA1"/>
    <property type="match status" value="1"/>
</dbReference>
<dbReference type="Proteomes" id="UP001445335">
    <property type="component" value="Unassembled WGS sequence"/>
</dbReference>
<comment type="function">
    <text evidence="1 7">May be involved in both secretory and endocytic intracellular trafficking in the endosomal/prevacuolar compartments.</text>
</comment>
<evidence type="ECO:0000256" key="1">
    <source>
        <dbReference type="ARBA" id="ARBA00002501"/>
    </source>
</evidence>
<dbReference type="GO" id="GO:0016020">
    <property type="term" value="C:membrane"/>
    <property type="evidence" value="ECO:0007669"/>
    <property type="project" value="UniProtKB-SubCell"/>
</dbReference>
<protein>
    <recommendedName>
        <fullName evidence="7">PRA1 family protein</fullName>
    </recommendedName>
</protein>
<name>A0AAW1S0A5_9CHLO</name>
<sequence>MDQWRDVTLSELASAMREAELSWAPSNEFLRLGRFNLPPGGDILPRLKCNLWYFRTIYAALLGFLLTAVNVRRPLPLLAVLVLSLGGACLSDALTRKLSQQVIRLIRKVKPHLGERLRAESAGRTGLGAPGKGGTNIAGVPRAAVVAACCLIALLLFWMTGTLTRLAWACIAGGATVLTHAALRAPNLKVRLATQARAREEFRAVWRGYSAGAQHDYNA</sequence>
<evidence type="ECO:0000256" key="4">
    <source>
        <dbReference type="ARBA" id="ARBA00022692"/>
    </source>
</evidence>
<feature type="transmembrane region" description="Helical" evidence="7">
    <location>
        <begin position="75"/>
        <end position="94"/>
    </location>
</feature>
<keyword evidence="4 7" id="KW-0812">Transmembrane</keyword>
<feature type="transmembrane region" description="Helical" evidence="7">
    <location>
        <begin position="140"/>
        <end position="160"/>
    </location>
</feature>
<keyword evidence="9" id="KW-1185">Reference proteome</keyword>
<evidence type="ECO:0000256" key="3">
    <source>
        <dbReference type="ARBA" id="ARBA00006483"/>
    </source>
</evidence>
<dbReference type="PANTHER" id="PTHR12859">
    <property type="entry name" value="PRA1 PROTEIN"/>
    <property type="match status" value="1"/>
</dbReference>
<dbReference type="GO" id="GO:0005783">
    <property type="term" value="C:endoplasmic reticulum"/>
    <property type="evidence" value="ECO:0007669"/>
    <property type="project" value="UniProtKB-ARBA"/>
</dbReference>
<evidence type="ECO:0000313" key="9">
    <source>
        <dbReference type="Proteomes" id="UP001445335"/>
    </source>
</evidence>
<accession>A0AAW1S0A5</accession>